<proteinExistence type="predicted"/>
<reference evidence="3 4" key="1">
    <citation type="journal article" date="2016" name="Nat. Commun.">
        <title>Thousands of microbial genomes shed light on interconnected biogeochemical processes in an aquifer system.</title>
        <authorList>
            <person name="Anantharaman K."/>
            <person name="Brown C.T."/>
            <person name="Hug L.A."/>
            <person name="Sharon I."/>
            <person name="Castelle C.J."/>
            <person name="Probst A.J."/>
            <person name="Thomas B.C."/>
            <person name="Singh A."/>
            <person name="Wilkins M.J."/>
            <person name="Karaoz U."/>
            <person name="Brodie E.L."/>
            <person name="Williams K.H."/>
            <person name="Hubbard S.S."/>
            <person name="Banfield J.F."/>
        </authorList>
    </citation>
    <scope>NUCLEOTIDE SEQUENCE [LARGE SCALE GENOMIC DNA]</scope>
</reference>
<accession>A0A1F4WIW5</accession>
<evidence type="ECO:0000313" key="3">
    <source>
        <dbReference type="EMBL" id="OGC69326.1"/>
    </source>
</evidence>
<feature type="transmembrane region" description="Helical" evidence="2">
    <location>
        <begin position="20"/>
        <end position="37"/>
    </location>
</feature>
<dbReference type="AlphaFoldDB" id="A0A1F4WIW5"/>
<dbReference type="Proteomes" id="UP000179113">
    <property type="component" value="Unassembled WGS sequence"/>
</dbReference>
<sequence length="418" mass="46884">MKNYKNKTNSNYSYKIASRLIALLILFSVIGISYLNMEQVFSLTPKKTRERTTRESTTRERSGTRSTSANGYSNLPGDTLSVPLCTDHNESKWHPLVQKNSDGSVKCSYGHEHHDDPNILNNVFGSVGTFTGGNEISYPWQTSSHAGTENHVKHNSYKWNVVSVSKCTPSNAPYGFTNIRAEYHQDGVLGATTRYHSYWLEAEGCDPADPNFKGIVRVGGHLDYGFLRVATTASDSQTIPLPDSPTRGDDRRLHMAYINGQVPCCRNGDFTWYGSNRPIRFRNQPKVVVRNGLMGEDWGAINPDDPYNVVYLPKMWYGSIFRGNNSWQEPIHLLNITITAQMDARDGKQDGYANFEGFTDRHGNVLASNCSPTGPDCVPVYLKNMKVGNYQFRAGPNGIVKREYDVIVNGKNLIQYPN</sequence>
<organism evidence="3 4">
    <name type="scientific">candidate division WWE3 bacterium RIFOXYC1_FULL_39_7</name>
    <dbReference type="NCBI Taxonomy" id="1802643"/>
    <lineage>
        <taxon>Bacteria</taxon>
        <taxon>Katanobacteria</taxon>
    </lineage>
</organism>
<evidence type="ECO:0000313" key="4">
    <source>
        <dbReference type="Proteomes" id="UP000179113"/>
    </source>
</evidence>
<comment type="caution">
    <text evidence="3">The sequence shown here is derived from an EMBL/GenBank/DDBJ whole genome shotgun (WGS) entry which is preliminary data.</text>
</comment>
<keyword evidence="2" id="KW-0812">Transmembrane</keyword>
<gene>
    <name evidence="3" type="ORF">A2415_03045</name>
</gene>
<protein>
    <submittedName>
        <fullName evidence="3">Uncharacterized protein</fullName>
    </submittedName>
</protein>
<feature type="region of interest" description="Disordered" evidence="1">
    <location>
        <begin position="46"/>
        <end position="75"/>
    </location>
</feature>
<dbReference type="EMBL" id="MEWA01000023">
    <property type="protein sequence ID" value="OGC69326.1"/>
    <property type="molecule type" value="Genomic_DNA"/>
</dbReference>
<keyword evidence="2" id="KW-0472">Membrane</keyword>
<evidence type="ECO:0000256" key="1">
    <source>
        <dbReference type="SAM" id="MobiDB-lite"/>
    </source>
</evidence>
<keyword evidence="2" id="KW-1133">Transmembrane helix</keyword>
<name>A0A1F4WIW5_UNCKA</name>
<feature type="compositionally biased region" description="Basic and acidic residues" evidence="1">
    <location>
        <begin position="50"/>
        <end position="63"/>
    </location>
</feature>
<evidence type="ECO:0000256" key="2">
    <source>
        <dbReference type="SAM" id="Phobius"/>
    </source>
</evidence>